<dbReference type="Proteomes" id="UP000224460">
    <property type="component" value="Unassembled WGS sequence"/>
</dbReference>
<reference evidence="1" key="1">
    <citation type="submission" date="2017-10" db="EMBL/GenBank/DDBJ databases">
        <title>Genome sequence of cellulolytic Lachnospiraceae bacterium XHS1971 isolated from hotspring sediment.</title>
        <authorList>
            <person name="Vasudevan G."/>
            <person name="Joshi A.J."/>
            <person name="Hivarkar S."/>
            <person name="Lanjekar V.B."/>
            <person name="Dhakephalkar P.K."/>
            <person name="Dagar S."/>
        </authorList>
    </citation>
    <scope>NUCLEOTIDE SEQUENCE</scope>
    <source>
        <strain evidence="1">XHS1971</strain>
    </source>
</reference>
<name>A0AC61DEW9_9FIRM</name>
<sequence>MKLSQNKSDRMSQVIKQLFAIGMVIIVILPILLTLFASFKTRGDMIKTSPLLLPHLANITFQNYERVLTDKWLYVGFKNTGIIVAVSVIFNVLFGSITAYILERFEFKLKKVVMTLFFLGMLIPTFVTEIARFKIISALGLYNTLGAPIIIYVASDLMQLYIYRQFISKLSPALDESALIEGATYFGVFWRIIFPLIKPATATVVIIKAINIINDMYIPYLYMPKTQLRTLTTYLMNYANAQQGSWQNLAAGIIVIMIPTILIYVFFQKYILSGIAVGAVKE</sequence>
<protein>
    <submittedName>
        <fullName evidence="1">Sugar ABC transporter permease</fullName>
    </submittedName>
</protein>
<keyword evidence="2" id="KW-1185">Reference proteome</keyword>
<comment type="caution">
    <text evidence="1">The sequence shown here is derived from an EMBL/GenBank/DDBJ whole genome shotgun (WGS) entry which is preliminary data.</text>
</comment>
<evidence type="ECO:0000313" key="1">
    <source>
        <dbReference type="EMBL" id="PHV71834.1"/>
    </source>
</evidence>
<accession>A0AC61DEW9</accession>
<organism evidence="1 2">
    <name type="scientific">Sporanaerobium hydrogeniformans</name>
    <dbReference type="NCBI Taxonomy" id="3072179"/>
    <lineage>
        <taxon>Bacteria</taxon>
        <taxon>Bacillati</taxon>
        <taxon>Bacillota</taxon>
        <taxon>Clostridia</taxon>
        <taxon>Lachnospirales</taxon>
        <taxon>Lachnospiraceae</taxon>
        <taxon>Sporanaerobium</taxon>
    </lineage>
</organism>
<evidence type="ECO:0000313" key="2">
    <source>
        <dbReference type="Proteomes" id="UP000224460"/>
    </source>
</evidence>
<dbReference type="EMBL" id="PEDL01000002">
    <property type="protein sequence ID" value="PHV71834.1"/>
    <property type="molecule type" value="Genomic_DNA"/>
</dbReference>
<proteinExistence type="predicted"/>
<gene>
    <name evidence="1" type="ORF">CS063_04565</name>
</gene>